<name>E0TWH0_BACSH</name>
<reference key="1">
    <citation type="submission" date="2010-08" db="EMBL/GenBank/DDBJ databases">
        <authorList>
            <person name="Zeigler D.R."/>
        </authorList>
    </citation>
    <scope>NUCLEOTIDE SEQUENCE</scope>
    <source>
        <strain>W23</strain>
    </source>
</reference>
<sequence length="102" mass="11203">MNYAMVNKQGTTVVHVTADEFGVDNGEMIGAINAAVSTKKKEMLIEIISSVEGIANELQGSVEEIAENAESLNDKSTHMQNQTQHTVEYSTNIQDILYNDLE</sequence>
<keyword evidence="1" id="KW-0175">Coiled coil</keyword>
<protein>
    <recommendedName>
        <fullName evidence="4">Methyl-accepting transducer domain-containing protein</fullName>
    </recommendedName>
</protein>
<dbReference type="EMBL" id="CP002183">
    <property type="protein sequence ID" value="ADM37917.1"/>
    <property type="molecule type" value="Genomic_DNA"/>
</dbReference>
<evidence type="ECO:0000313" key="3">
    <source>
        <dbReference type="Proteomes" id="UP000002233"/>
    </source>
</evidence>
<reference evidence="2 3" key="2">
    <citation type="journal article" date="2011" name="Microbiology">
        <title>The genome sequence of Bacillus subtilis subsp. spizizenii W23: insights into speciation within the B. subtilis complex and into the history of B. subtilis genetics.</title>
        <authorList>
            <person name="Zeigler D.R."/>
        </authorList>
    </citation>
    <scope>NUCLEOTIDE SEQUENCE [LARGE SCALE GENOMIC DNA]</scope>
    <source>
        <strain evidence="3">ATCC 23059 / NRRL B-14472 / W23</strain>
    </source>
</reference>
<dbReference type="HOGENOM" id="CLU_2271792_0_0_9"/>
<evidence type="ECO:0008006" key="4">
    <source>
        <dbReference type="Google" id="ProtNLM"/>
    </source>
</evidence>
<evidence type="ECO:0000256" key="1">
    <source>
        <dbReference type="SAM" id="Coils"/>
    </source>
</evidence>
<dbReference type="Proteomes" id="UP000002233">
    <property type="component" value="Chromosome"/>
</dbReference>
<feature type="coiled-coil region" evidence="1">
    <location>
        <begin position="55"/>
        <end position="82"/>
    </location>
</feature>
<gene>
    <name evidence="2" type="ordered locus">BSUW23_09355</name>
</gene>
<dbReference type="AlphaFoldDB" id="E0TWH0"/>
<dbReference type="KEGG" id="bss:BSUW23_09355"/>
<dbReference type="RefSeq" id="WP_003226644.1">
    <property type="nucleotide sequence ID" value="NC_014479.1"/>
</dbReference>
<proteinExistence type="predicted"/>
<organism evidence="2 3">
    <name type="scientific">Bacillus spizizenii (strain ATCC 23059 / NRRL B-14472 / W23)</name>
    <name type="common">Bacillus subtilis subsp. spizizenii</name>
    <dbReference type="NCBI Taxonomy" id="655816"/>
    <lineage>
        <taxon>Bacteria</taxon>
        <taxon>Bacillati</taxon>
        <taxon>Bacillota</taxon>
        <taxon>Bacilli</taxon>
        <taxon>Bacillales</taxon>
        <taxon>Bacillaceae</taxon>
        <taxon>Bacillus</taxon>
    </lineage>
</organism>
<evidence type="ECO:0000313" key="2">
    <source>
        <dbReference type="EMBL" id="ADM37917.1"/>
    </source>
</evidence>
<accession>E0TWH0</accession>